<reference evidence="2" key="1">
    <citation type="submission" date="2021-12" db="EMBL/GenBank/DDBJ databases">
        <authorList>
            <person name="Zaccaron A."/>
            <person name="Stergiopoulos I."/>
        </authorList>
    </citation>
    <scope>NUCLEOTIDE SEQUENCE</scope>
    <source>
        <strain evidence="2">Race5_Kim</strain>
    </source>
</reference>
<protein>
    <submittedName>
        <fullName evidence="2">Uncharacterized protein</fullName>
    </submittedName>
</protein>
<dbReference type="RefSeq" id="XP_047767448.1">
    <property type="nucleotide sequence ID" value="XM_047911040.1"/>
</dbReference>
<feature type="region of interest" description="Disordered" evidence="1">
    <location>
        <begin position="1"/>
        <end position="118"/>
    </location>
</feature>
<name>A0A9Q8UUS6_PASFU</name>
<dbReference type="OMA" id="EQFSPHR"/>
<organism evidence="2 3">
    <name type="scientific">Passalora fulva</name>
    <name type="common">Tomato leaf mold</name>
    <name type="synonym">Cladosporium fulvum</name>
    <dbReference type="NCBI Taxonomy" id="5499"/>
    <lineage>
        <taxon>Eukaryota</taxon>
        <taxon>Fungi</taxon>
        <taxon>Dikarya</taxon>
        <taxon>Ascomycota</taxon>
        <taxon>Pezizomycotina</taxon>
        <taxon>Dothideomycetes</taxon>
        <taxon>Dothideomycetidae</taxon>
        <taxon>Mycosphaerellales</taxon>
        <taxon>Mycosphaerellaceae</taxon>
        <taxon>Fulvia</taxon>
    </lineage>
</organism>
<dbReference type="Proteomes" id="UP000756132">
    <property type="component" value="Chromosome 10"/>
</dbReference>
<gene>
    <name evidence="2" type="ORF">CLAFUR5_11892</name>
</gene>
<feature type="compositionally biased region" description="Acidic residues" evidence="1">
    <location>
        <begin position="97"/>
        <end position="116"/>
    </location>
</feature>
<reference evidence="2" key="2">
    <citation type="journal article" date="2022" name="Microb. Genom.">
        <title>A chromosome-scale genome assembly of the tomato pathogen Cladosporium fulvum reveals a compartmentalized genome architecture and the presence of a dispensable chromosome.</title>
        <authorList>
            <person name="Zaccaron A.Z."/>
            <person name="Chen L.H."/>
            <person name="Samaras A."/>
            <person name="Stergiopoulos I."/>
        </authorList>
    </citation>
    <scope>NUCLEOTIDE SEQUENCE</scope>
    <source>
        <strain evidence="2">Race5_Kim</strain>
    </source>
</reference>
<dbReference type="AlphaFoldDB" id="A0A9Q8UUS6"/>
<feature type="compositionally biased region" description="Low complexity" evidence="1">
    <location>
        <begin position="80"/>
        <end position="94"/>
    </location>
</feature>
<feature type="region of interest" description="Disordered" evidence="1">
    <location>
        <begin position="209"/>
        <end position="230"/>
    </location>
</feature>
<dbReference type="OrthoDB" id="5389296at2759"/>
<evidence type="ECO:0000256" key="1">
    <source>
        <dbReference type="SAM" id="MobiDB-lite"/>
    </source>
</evidence>
<dbReference type="EMBL" id="CP090172">
    <property type="protein sequence ID" value="UJO23082.1"/>
    <property type="molecule type" value="Genomic_DNA"/>
</dbReference>
<sequence length="345" mass="37488">MPVTPSPHRFLATKRQPSPPKAATPSTSRRQAHSDRAAPGSARTPRYHRPSAAPAQFAHTPRFGVAKAGRATPSRQHSPPLSSRAQALRAALQPGEGIEEAAEHDAQDDEMLDNEQVETVPTTELAHQPAVEQAWTSNLTCSPKRRRLDDHGLGDGFDIATASPARPTFKHPTTPASALAARSQHFSRAGSVASSIGDDKTSIRRPAFLSSSVQPQERHEPLPEAFSPHRRGEKFVPGGMAATMQQWVIETGQSAFHSRKGQGYLRGEDYVLRVKVQSVRGGSPLLVEARQSDGTMDKLLLVVDAKNESIEVEKGSVVGIRAPTWDVELDGQSWTIGVDWKLLQQ</sequence>
<keyword evidence="3" id="KW-1185">Reference proteome</keyword>
<proteinExistence type="predicted"/>
<accession>A0A9Q8UUS6</accession>
<dbReference type="GeneID" id="71991770"/>
<dbReference type="KEGG" id="ffu:CLAFUR5_11892"/>
<evidence type="ECO:0000313" key="3">
    <source>
        <dbReference type="Proteomes" id="UP000756132"/>
    </source>
</evidence>
<evidence type="ECO:0000313" key="2">
    <source>
        <dbReference type="EMBL" id="UJO23082.1"/>
    </source>
</evidence>